<keyword evidence="6" id="KW-0496">Mitochondrion</keyword>
<sequence length="453" mass="49469">MKLQCSASRGAIVAMKNGFHSAELLHRPQSCVPKVRPSSEEFVSKLLDRRWALPSPDTKIHQIMLSPPQVRSRGGPFGYTSLLNNTQPAFGDGMMAKDEKNPSFYIVRDDLLHPLVNGNKARKLDGLLPLIEDHSVTDVVTCGGCQSAHAAAVAVSCAERGLKSHLLLRGEQPEILTGYNLISTIYGNVTYVPRSLYANREEILRNHANLVAGDSGYVVLFSDIFEASFTSQTSKASNFAQMDANRSAKNCPRKVVIVNEGAGEAVAILGAIRLMQYLSQNHLLGTERPLKFVVDAGTGTTAVGLGLGALCLGLPWEVTAVMLADTVDGYKEQEKRLISNFKRCFSFHDLVDHSLNEVHDDGIVNWVERCHPRKFGNVLKGEVEACQQIAQQTGILVDPMYTLAAWEMAALLSEEGKGAVNVVMLHTGGTLGMFGLAQRYKSYFHTLKDGLSI</sequence>
<keyword evidence="7" id="KW-0456">Lyase</keyword>
<dbReference type="Proteomes" id="UP000327013">
    <property type="component" value="Chromosome 3"/>
</dbReference>
<evidence type="ECO:0000256" key="5">
    <source>
        <dbReference type="ARBA" id="ARBA00022946"/>
    </source>
</evidence>
<dbReference type="OrthoDB" id="10266364at2759"/>
<comment type="cofactor">
    <cofactor evidence="1">
        <name>pyridoxal 5'-phosphate</name>
        <dbReference type="ChEBI" id="CHEBI:597326"/>
    </cofactor>
</comment>
<evidence type="ECO:0000313" key="12">
    <source>
        <dbReference type="Proteomes" id="UP000327013"/>
    </source>
</evidence>
<evidence type="ECO:0000256" key="7">
    <source>
        <dbReference type="ARBA" id="ARBA00023239"/>
    </source>
</evidence>
<dbReference type="FunFam" id="3.40.50.1100:FF:000081">
    <property type="entry name" value="D-cysteine desulfhydrase 2 mitochondrial"/>
    <property type="match status" value="1"/>
</dbReference>
<comment type="catalytic activity">
    <reaction evidence="8">
        <text>D-cysteine + H2O = hydrogen sulfide + pyruvate + NH4(+) + H(+)</text>
        <dbReference type="Rhea" id="RHEA:11268"/>
        <dbReference type="ChEBI" id="CHEBI:15361"/>
        <dbReference type="ChEBI" id="CHEBI:15377"/>
        <dbReference type="ChEBI" id="CHEBI:15378"/>
        <dbReference type="ChEBI" id="CHEBI:28938"/>
        <dbReference type="ChEBI" id="CHEBI:29919"/>
        <dbReference type="ChEBI" id="CHEBI:35236"/>
        <dbReference type="EC" id="4.4.1.15"/>
    </reaction>
</comment>
<evidence type="ECO:0000256" key="2">
    <source>
        <dbReference type="ARBA" id="ARBA00004173"/>
    </source>
</evidence>
<evidence type="ECO:0000256" key="9">
    <source>
        <dbReference type="ARBA" id="ARBA00066823"/>
    </source>
</evidence>
<dbReference type="InterPro" id="IPR001926">
    <property type="entry name" value="TrpB-like_PALP"/>
</dbReference>
<dbReference type="SUPFAM" id="SSF53686">
    <property type="entry name" value="Tryptophan synthase beta subunit-like PLP-dependent enzymes"/>
    <property type="match status" value="1"/>
</dbReference>
<evidence type="ECO:0000256" key="8">
    <source>
        <dbReference type="ARBA" id="ARBA00050761"/>
    </source>
</evidence>
<proteinExistence type="inferred from homology"/>
<dbReference type="PANTHER" id="PTHR43780:SF7">
    <property type="entry name" value="D-CYSTEINE DESULFHYDRASE 2, MITOCHONDRIAL"/>
    <property type="match status" value="1"/>
</dbReference>
<evidence type="ECO:0000256" key="6">
    <source>
        <dbReference type="ARBA" id="ARBA00023128"/>
    </source>
</evidence>
<keyword evidence="5" id="KW-0809">Transit peptide</keyword>
<gene>
    <name evidence="11" type="ORF">FH972_009259</name>
</gene>
<dbReference type="FunFam" id="3.40.50.1100:FF:000050">
    <property type="entry name" value="D-cysteine desulfhydrase 2, mitochondrial"/>
    <property type="match status" value="1"/>
</dbReference>
<dbReference type="InterPro" id="IPR036052">
    <property type="entry name" value="TrpB-like_PALP_sf"/>
</dbReference>
<reference evidence="11 12" key="1">
    <citation type="submission" date="2019-06" db="EMBL/GenBank/DDBJ databases">
        <title>A chromosomal-level reference genome of Carpinus fangiana (Coryloideae, Betulaceae).</title>
        <authorList>
            <person name="Yang X."/>
            <person name="Wang Z."/>
            <person name="Zhang L."/>
            <person name="Hao G."/>
            <person name="Liu J."/>
            <person name="Yang Y."/>
        </authorList>
    </citation>
    <scope>NUCLEOTIDE SEQUENCE [LARGE SCALE GENOMIC DNA]</scope>
    <source>
        <strain evidence="11">Cfa_2016G</strain>
        <tissue evidence="11">Leaf</tissue>
    </source>
</reference>
<protein>
    <recommendedName>
        <fullName evidence="9">D-cysteine desulfhydrase</fullName>
        <ecNumber evidence="9">4.4.1.15</ecNumber>
    </recommendedName>
</protein>
<evidence type="ECO:0000259" key="10">
    <source>
        <dbReference type="Pfam" id="PF00291"/>
    </source>
</evidence>
<name>A0A5N6R3K2_9ROSI</name>
<dbReference type="InterPro" id="IPR027278">
    <property type="entry name" value="ACCD_DCysDesulf"/>
</dbReference>
<comment type="similarity">
    <text evidence="3">Belongs to the ACC deaminase/D-cysteine desulfhydrase family.</text>
</comment>
<dbReference type="AlphaFoldDB" id="A0A5N6R3K2"/>
<comment type="subcellular location">
    <subcellularLocation>
        <location evidence="2">Mitochondrion</location>
    </subcellularLocation>
</comment>
<feature type="domain" description="Tryptophan synthase beta chain-like PALP" evidence="10">
    <location>
        <begin position="104"/>
        <end position="428"/>
    </location>
</feature>
<organism evidence="11 12">
    <name type="scientific">Carpinus fangiana</name>
    <dbReference type="NCBI Taxonomy" id="176857"/>
    <lineage>
        <taxon>Eukaryota</taxon>
        <taxon>Viridiplantae</taxon>
        <taxon>Streptophyta</taxon>
        <taxon>Embryophyta</taxon>
        <taxon>Tracheophyta</taxon>
        <taxon>Spermatophyta</taxon>
        <taxon>Magnoliopsida</taxon>
        <taxon>eudicotyledons</taxon>
        <taxon>Gunneridae</taxon>
        <taxon>Pentapetalae</taxon>
        <taxon>rosids</taxon>
        <taxon>fabids</taxon>
        <taxon>Fagales</taxon>
        <taxon>Betulaceae</taxon>
        <taxon>Carpinus</taxon>
    </lineage>
</organism>
<evidence type="ECO:0000313" key="11">
    <source>
        <dbReference type="EMBL" id="KAE8023582.1"/>
    </source>
</evidence>
<evidence type="ECO:0000256" key="1">
    <source>
        <dbReference type="ARBA" id="ARBA00001933"/>
    </source>
</evidence>
<dbReference type="Gene3D" id="3.40.50.1100">
    <property type="match status" value="3"/>
</dbReference>
<accession>A0A5N6R3K2</accession>
<evidence type="ECO:0000256" key="3">
    <source>
        <dbReference type="ARBA" id="ARBA00008639"/>
    </source>
</evidence>
<dbReference type="EMBL" id="CM017323">
    <property type="protein sequence ID" value="KAE8023582.1"/>
    <property type="molecule type" value="Genomic_DNA"/>
</dbReference>
<dbReference type="GO" id="GO:0005739">
    <property type="term" value="C:mitochondrion"/>
    <property type="evidence" value="ECO:0007669"/>
    <property type="project" value="UniProtKB-SubCell"/>
</dbReference>
<keyword evidence="4" id="KW-0663">Pyridoxal phosphate</keyword>
<dbReference type="GO" id="GO:0019148">
    <property type="term" value="F:D-cysteine desulfhydrase activity"/>
    <property type="evidence" value="ECO:0007669"/>
    <property type="project" value="UniProtKB-EC"/>
</dbReference>
<dbReference type="EC" id="4.4.1.15" evidence="9"/>
<dbReference type="Pfam" id="PF00291">
    <property type="entry name" value="PALP"/>
    <property type="match status" value="1"/>
</dbReference>
<dbReference type="PANTHER" id="PTHR43780">
    <property type="entry name" value="1-AMINOCYCLOPROPANE-1-CARBOXYLATE DEAMINASE-RELATED"/>
    <property type="match status" value="1"/>
</dbReference>
<evidence type="ECO:0000256" key="4">
    <source>
        <dbReference type="ARBA" id="ARBA00022898"/>
    </source>
</evidence>
<keyword evidence="12" id="KW-1185">Reference proteome</keyword>